<dbReference type="GO" id="GO:0000139">
    <property type="term" value="C:Golgi membrane"/>
    <property type="evidence" value="ECO:0007669"/>
    <property type="project" value="UniProtKB-SubCell"/>
</dbReference>
<keyword evidence="5" id="KW-0813">Transport</keyword>
<dbReference type="PANTHER" id="PTHR10791:SF30">
    <property type="entry name" value="SUGAR TRANSPORTER SWEET1"/>
    <property type="match status" value="1"/>
</dbReference>
<evidence type="ECO:0000256" key="1">
    <source>
        <dbReference type="ARBA" id="ARBA00004651"/>
    </source>
</evidence>
<evidence type="ECO:0000256" key="5">
    <source>
        <dbReference type="ARBA" id="ARBA00022448"/>
    </source>
</evidence>
<evidence type="ECO:0000256" key="6">
    <source>
        <dbReference type="ARBA" id="ARBA00022475"/>
    </source>
</evidence>
<evidence type="ECO:0000313" key="14">
    <source>
        <dbReference type="EMBL" id="CBN78832.1"/>
    </source>
</evidence>
<gene>
    <name evidence="14" type="ORF">Esi_0145_0057</name>
</gene>
<name>D8LFA7_ECTSI</name>
<evidence type="ECO:0000256" key="12">
    <source>
        <dbReference type="ARBA" id="ARBA00023136"/>
    </source>
</evidence>
<keyword evidence="15" id="KW-1185">Reference proteome</keyword>
<keyword evidence="12 13" id="KW-0472">Membrane</keyword>
<dbReference type="FunFam" id="1.20.1280.290:FF:000004">
    <property type="entry name" value="Sugar transporter SWEET"/>
    <property type="match status" value="1"/>
</dbReference>
<dbReference type="InterPro" id="IPR047664">
    <property type="entry name" value="SWEET"/>
</dbReference>
<evidence type="ECO:0000256" key="9">
    <source>
        <dbReference type="ARBA" id="ARBA00022737"/>
    </source>
</evidence>
<sequence>MENALKLSALGSASLLFVAPIHEFEEVRRSKHVGERSVFPFVCMWASSTLWLIYGLFIGDIVPTVVTNLLGLACSCYYCAVYAWAVEPASRKSSTYNLFAATFLGICVVVTFCLGTFSPRPESWVSMQDADSTDSGGDERAQRFLGIAASAATAIQYGAPLAELVKVIRRRSTEGMSLALAVVSLVCSTLWMSYGVMLVNAFIYVPNVLGVCFSVTQFHFHVEP</sequence>
<feature type="transmembrane region" description="Helical" evidence="13">
    <location>
        <begin position="38"/>
        <end position="59"/>
    </location>
</feature>
<dbReference type="Pfam" id="PF03083">
    <property type="entry name" value="MtN3_slv"/>
    <property type="match status" value="2"/>
</dbReference>
<feature type="transmembrane region" description="Helical" evidence="13">
    <location>
        <begin position="98"/>
        <end position="117"/>
    </location>
</feature>
<evidence type="ECO:0000256" key="13">
    <source>
        <dbReference type="SAM" id="Phobius"/>
    </source>
</evidence>
<evidence type="ECO:0000256" key="4">
    <source>
        <dbReference type="ARBA" id="ARBA00021741"/>
    </source>
</evidence>
<comment type="similarity">
    <text evidence="3">Belongs to the SWEET sugar transporter family.</text>
</comment>
<dbReference type="InterPro" id="IPR004316">
    <property type="entry name" value="SWEET_rpt"/>
</dbReference>
<proteinExistence type="inferred from homology"/>
<evidence type="ECO:0000313" key="15">
    <source>
        <dbReference type="Proteomes" id="UP000002630"/>
    </source>
</evidence>
<keyword evidence="10 13" id="KW-1133">Transmembrane helix</keyword>
<dbReference type="Gene3D" id="1.20.1280.290">
    <property type="match status" value="2"/>
</dbReference>
<comment type="subcellular location">
    <subcellularLocation>
        <location evidence="1">Cell membrane</location>
        <topology evidence="1">Multi-pass membrane protein</topology>
    </subcellularLocation>
    <subcellularLocation>
        <location evidence="2">Golgi apparatus membrane</location>
        <topology evidence="2">Multi-pass membrane protein</topology>
    </subcellularLocation>
</comment>
<dbReference type="EMBL" id="FN649727">
    <property type="protein sequence ID" value="CBN78832.1"/>
    <property type="molecule type" value="Genomic_DNA"/>
</dbReference>
<dbReference type="Proteomes" id="UP000002630">
    <property type="component" value="Linkage Group LG02"/>
</dbReference>
<keyword evidence="6" id="KW-1003">Cell membrane</keyword>
<feature type="transmembrane region" description="Helical" evidence="13">
    <location>
        <begin position="65"/>
        <end position="86"/>
    </location>
</feature>
<dbReference type="OrthoDB" id="409725at2759"/>
<dbReference type="InParanoid" id="D8LFA7"/>
<organism evidence="14 15">
    <name type="scientific">Ectocarpus siliculosus</name>
    <name type="common">Brown alga</name>
    <name type="synonym">Conferva siliculosa</name>
    <dbReference type="NCBI Taxonomy" id="2880"/>
    <lineage>
        <taxon>Eukaryota</taxon>
        <taxon>Sar</taxon>
        <taxon>Stramenopiles</taxon>
        <taxon>Ochrophyta</taxon>
        <taxon>PX clade</taxon>
        <taxon>Phaeophyceae</taxon>
        <taxon>Ectocarpales</taxon>
        <taxon>Ectocarpaceae</taxon>
        <taxon>Ectocarpus</taxon>
    </lineage>
</organism>
<keyword evidence="7" id="KW-0762">Sugar transport</keyword>
<feature type="transmembrane region" description="Helical" evidence="13">
    <location>
        <begin position="177"/>
        <end position="195"/>
    </location>
</feature>
<protein>
    <recommendedName>
        <fullName evidence="4">Sugar transporter SWEET1</fullName>
    </recommendedName>
</protein>
<evidence type="ECO:0000256" key="2">
    <source>
        <dbReference type="ARBA" id="ARBA00004653"/>
    </source>
</evidence>
<evidence type="ECO:0000256" key="11">
    <source>
        <dbReference type="ARBA" id="ARBA00023034"/>
    </source>
</evidence>
<dbReference type="GO" id="GO:0005886">
    <property type="term" value="C:plasma membrane"/>
    <property type="evidence" value="ECO:0007669"/>
    <property type="project" value="UniProtKB-SubCell"/>
</dbReference>
<dbReference type="PANTHER" id="PTHR10791">
    <property type="entry name" value="RAG1-ACTIVATING PROTEIN 1"/>
    <property type="match status" value="1"/>
</dbReference>
<evidence type="ECO:0000256" key="8">
    <source>
        <dbReference type="ARBA" id="ARBA00022692"/>
    </source>
</evidence>
<dbReference type="GO" id="GO:0051119">
    <property type="term" value="F:sugar transmembrane transporter activity"/>
    <property type="evidence" value="ECO:0007669"/>
    <property type="project" value="InterPro"/>
</dbReference>
<reference evidence="14 15" key="1">
    <citation type="journal article" date="2010" name="Nature">
        <title>The Ectocarpus genome and the independent evolution of multicellularity in brown algae.</title>
        <authorList>
            <person name="Cock J.M."/>
            <person name="Sterck L."/>
            <person name="Rouze P."/>
            <person name="Scornet D."/>
            <person name="Allen A.E."/>
            <person name="Amoutzias G."/>
            <person name="Anthouard V."/>
            <person name="Artiguenave F."/>
            <person name="Aury J.M."/>
            <person name="Badger J.H."/>
            <person name="Beszteri B."/>
            <person name="Billiau K."/>
            <person name="Bonnet E."/>
            <person name="Bothwell J.H."/>
            <person name="Bowler C."/>
            <person name="Boyen C."/>
            <person name="Brownlee C."/>
            <person name="Carrano C.J."/>
            <person name="Charrier B."/>
            <person name="Cho G.Y."/>
            <person name="Coelho S.M."/>
            <person name="Collen J."/>
            <person name="Corre E."/>
            <person name="Da Silva C."/>
            <person name="Delage L."/>
            <person name="Delaroque N."/>
            <person name="Dittami S.M."/>
            <person name="Doulbeau S."/>
            <person name="Elias M."/>
            <person name="Farnham G."/>
            <person name="Gachon C.M."/>
            <person name="Gschloessl B."/>
            <person name="Heesch S."/>
            <person name="Jabbari K."/>
            <person name="Jubin C."/>
            <person name="Kawai H."/>
            <person name="Kimura K."/>
            <person name="Kloareg B."/>
            <person name="Kupper F.C."/>
            <person name="Lang D."/>
            <person name="Le Bail A."/>
            <person name="Leblanc C."/>
            <person name="Lerouge P."/>
            <person name="Lohr M."/>
            <person name="Lopez P.J."/>
            <person name="Martens C."/>
            <person name="Maumus F."/>
            <person name="Michel G."/>
            <person name="Miranda-Saavedra D."/>
            <person name="Morales J."/>
            <person name="Moreau H."/>
            <person name="Motomura T."/>
            <person name="Nagasato C."/>
            <person name="Napoli C.A."/>
            <person name="Nelson D.R."/>
            <person name="Nyvall-Collen P."/>
            <person name="Peters A.F."/>
            <person name="Pommier C."/>
            <person name="Potin P."/>
            <person name="Poulain J."/>
            <person name="Quesneville H."/>
            <person name="Read B."/>
            <person name="Rensing S.A."/>
            <person name="Ritter A."/>
            <person name="Rousvoal S."/>
            <person name="Samanta M."/>
            <person name="Samson G."/>
            <person name="Schroeder D.C."/>
            <person name="Segurens B."/>
            <person name="Strittmatter M."/>
            <person name="Tonon T."/>
            <person name="Tregear J.W."/>
            <person name="Valentin K."/>
            <person name="von Dassow P."/>
            <person name="Yamagishi T."/>
            <person name="Van de Peer Y."/>
            <person name="Wincker P."/>
        </authorList>
    </citation>
    <scope>NUCLEOTIDE SEQUENCE [LARGE SCALE GENOMIC DNA]</scope>
    <source>
        <strain evidence="15">Ec32 / CCAP1310/4</strain>
    </source>
</reference>
<evidence type="ECO:0000256" key="3">
    <source>
        <dbReference type="ARBA" id="ARBA00007809"/>
    </source>
</evidence>
<feature type="transmembrane region" description="Helical" evidence="13">
    <location>
        <begin position="144"/>
        <end position="165"/>
    </location>
</feature>
<dbReference type="eggNOG" id="KOG1623">
    <property type="taxonomic scope" value="Eukaryota"/>
</dbReference>
<dbReference type="FunFam" id="1.20.1280.290:FF:000007">
    <property type="entry name" value="Bidirectional sugar transporter SWEET7"/>
    <property type="match status" value="1"/>
</dbReference>
<dbReference type="OMA" id="VANCVAW"/>
<dbReference type="EMBL" id="FN648032">
    <property type="protein sequence ID" value="CBN78832.1"/>
    <property type="molecule type" value="Genomic_DNA"/>
</dbReference>
<keyword evidence="11" id="KW-0333">Golgi apparatus</keyword>
<dbReference type="AlphaFoldDB" id="D8LFA7"/>
<keyword evidence="9" id="KW-0677">Repeat</keyword>
<keyword evidence="8 13" id="KW-0812">Transmembrane</keyword>
<evidence type="ECO:0000256" key="7">
    <source>
        <dbReference type="ARBA" id="ARBA00022597"/>
    </source>
</evidence>
<accession>D8LFA7</accession>
<evidence type="ECO:0000256" key="10">
    <source>
        <dbReference type="ARBA" id="ARBA00022989"/>
    </source>
</evidence>